<keyword evidence="1" id="KW-0732">Signal</keyword>
<dbReference type="EMBL" id="CAFW01000012">
    <property type="protein sequence ID" value="CCE54015.1"/>
    <property type="molecule type" value="Genomic_DNA"/>
</dbReference>
<feature type="signal peptide" evidence="1">
    <location>
        <begin position="1"/>
        <end position="24"/>
    </location>
</feature>
<dbReference type="RefSeq" id="WP_006821582.1">
    <property type="nucleotide sequence ID" value="NZ_CAFW01000012.1"/>
</dbReference>
<dbReference type="AlphaFoldDB" id="G7HV00"/>
<protein>
    <recommendedName>
        <fullName evidence="4">Secreted protein</fullName>
    </recommendedName>
</protein>
<accession>G7HV00</accession>
<name>G7HV00_9CORY</name>
<evidence type="ECO:0000313" key="3">
    <source>
        <dbReference type="Proteomes" id="UP000004840"/>
    </source>
</evidence>
<reference evidence="2 3" key="1">
    <citation type="journal article" date="2012" name="J. Bacteriol.">
        <title>Genome Sequence of Corynebacterium casei UCMA 3821, Isolated from a Smear-Ripened Cheese.</title>
        <authorList>
            <person name="Monnet C."/>
            <person name="Loux V."/>
            <person name="Bento P."/>
            <person name="Gibrat J.F."/>
            <person name="Straub C."/>
            <person name="Bonnarme P."/>
            <person name="Landaud S."/>
            <person name="Irlinger F."/>
        </authorList>
    </citation>
    <scope>NUCLEOTIDE SEQUENCE [LARGE SCALE GENOMIC DNA]</scope>
    <source>
        <strain evidence="2 3">UCMA 3821</strain>
    </source>
</reference>
<dbReference type="GeneID" id="82879021"/>
<sequence length="194" mass="21206">MKKLFTSISALVLITMYSPIFASAQTDEYRTTSPGLTTADGLHQIIDGGETQSDDPTGYNYVPEDTDASGSLIRPLSASGYQPINGFSFTFRGNTFHVTTGELQHRIIGSGNYIQSEGSQYRVPSTICNWRVDYQNRTGSRIHRTFVGSKHIGCSFGAAADTGPQNVYVQSGSKQCARLFVADQYRGEQCHNIG</sequence>
<feature type="chain" id="PRO_5003496430" description="Secreted protein" evidence="1">
    <location>
        <begin position="25"/>
        <end position="194"/>
    </location>
</feature>
<dbReference type="Proteomes" id="UP000004840">
    <property type="component" value="Unassembled WGS sequence"/>
</dbReference>
<organism evidence="2 3">
    <name type="scientific">Corynebacterium casei UCMA 3821</name>
    <dbReference type="NCBI Taxonomy" id="1110505"/>
    <lineage>
        <taxon>Bacteria</taxon>
        <taxon>Bacillati</taxon>
        <taxon>Actinomycetota</taxon>
        <taxon>Actinomycetes</taxon>
        <taxon>Mycobacteriales</taxon>
        <taxon>Corynebacteriaceae</taxon>
        <taxon>Corynebacterium</taxon>
    </lineage>
</organism>
<comment type="caution">
    <text evidence="2">The sequence shown here is derived from an EMBL/GenBank/DDBJ whole genome shotgun (WGS) entry which is preliminary data.</text>
</comment>
<evidence type="ECO:0008006" key="4">
    <source>
        <dbReference type="Google" id="ProtNLM"/>
    </source>
</evidence>
<gene>
    <name evidence="2" type="ORF">CCAS_02005</name>
</gene>
<proteinExistence type="predicted"/>
<evidence type="ECO:0000313" key="2">
    <source>
        <dbReference type="EMBL" id="CCE54015.1"/>
    </source>
</evidence>
<evidence type="ECO:0000256" key="1">
    <source>
        <dbReference type="SAM" id="SignalP"/>
    </source>
</evidence>